<dbReference type="Gene3D" id="3.30.2350.10">
    <property type="entry name" value="Pseudouridine synthase"/>
    <property type="match status" value="1"/>
</dbReference>
<dbReference type="GO" id="GO:0003723">
    <property type="term" value="F:RNA binding"/>
    <property type="evidence" value="ECO:0007669"/>
    <property type="project" value="InterPro"/>
</dbReference>
<dbReference type="Pfam" id="PF00849">
    <property type="entry name" value="PseudoU_synth_2"/>
    <property type="match status" value="1"/>
</dbReference>
<proteinExistence type="inferred from homology"/>
<protein>
    <submittedName>
        <fullName evidence="4">RNA pseudouridine synthase</fullName>
    </submittedName>
</protein>
<comment type="caution">
    <text evidence="4">The sequence shown here is derived from an EMBL/GenBank/DDBJ whole genome shotgun (WGS) entry which is preliminary data.</text>
</comment>
<dbReference type="GO" id="GO:0009982">
    <property type="term" value="F:pseudouridine synthase activity"/>
    <property type="evidence" value="ECO:0007669"/>
    <property type="project" value="InterPro"/>
</dbReference>
<dbReference type="PANTHER" id="PTHR21600:SF44">
    <property type="entry name" value="RIBOSOMAL LARGE SUBUNIT PSEUDOURIDINE SYNTHASE D"/>
    <property type="match status" value="1"/>
</dbReference>
<dbReference type="PROSITE" id="PS01129">
    <property type="entry name" value="PSI_RLU"/>
    <property type="match status" value="1"/>
</dbReference>
<dbReference type="AlphaFoldDB" id="A0A4R4DB80"/>
<evidence type="ECO:0000313" key="4">
    <source>
        <dbReference type="EMBL" id="TCZ57840.1"/>
    </source>
</evidence>
<dbReference type="InterPro" id="IPR006224">
    <property type="entry name" value="PsdUridine_synth_RluA-like_CS"/>
</dbReference>
<reference evidence="4 5" key="1">
    <citation type="submission" date="2019-03" db="EMBL/GenBank/DDBJ databases">
        <title>Paracraurococcus aquatilis NE82 genome sequence.</title>
        <authorList>
            <person name="Zhao Y."/>
            <person name="Du Z."/>
        </authorList>
    </citation>
    <scope>NUCLEOTIDE SEQUENCE [LARGE SCALE GENOMIC DNA]</scope>
    <source>
        <strain evidence="4 5">NE82</strain>
    </source>
</reference>
<dbReference type="SUPFAM" id="SSF55120">
    <property type="entry name" value="Pseudouridine synthase"/>
    <property type="match status" value="1"/>
</dbReference>
<evidence type="ECO:0000313" key="5">
    <source>
        <dbReference type="Proteomes" id="UP000295023"/>
    </source>
</evidence>
<gene>
    <name evidence="4" type="ORF">EXY23_17925</name>
</gene>
<organism evidence="4 5">
    <name type="scientific">Roseicella aquatilis</name>
    <dbReference type="NCBI Taxonomy" id="2527868"/>
    <lineage>
        <taxon>Bacteria</taxon>
        <taxon>Pseudomonadati</taxon>
        <taxon>Pseudomonadota</taxon>
        <taxon>Alphaproteobacteria</taxon>
        <taxon>Acetobacterales</taxon>
        <taxon>Roseomonadaceae</taxon>
        <taxon>Roseicella</taxon>
    </lineage>
</organism>
<name>A0A4R4DB80_9PROT</name>
<evidence type="ECO:0000259" key="3">
    <source>
        <dbReference type="Pfam" id="PF00849"/>
    </source>
</evidence>
<dbReference type="Proteomes" id="UP000295023">
    <property type="component" value="Unassembled WGS sequence"/>
</dbReference>
<dbReference type="RefSeq" id="WP_132292487.1">
    <property type="nucleotide sequence ID" value="NZ_SKBM01000018.1"/>
</dbReference>
<evidence type="ECO:0000256" key="2">
    <source>
        <dbReference type="ARBA" id="ARBA00023235"/>
    </source>
</evidence>
<dbReference type="OrthoDB" id="9807829at2"/>
<dbReference type="InterPro" id="IPR006145">
    <property type="entry name" value="PsdUridine_synth_RsuA/RluA"/>
</dbReference>
<dbReference type="InterPro" id="IPR020103">
    <property type="entry name" value="PsdUridine_synth_cat_dom_sf"/>
</dbReference>
<feature type="domain" description="Pseudouridine synthase RsuA/RluA-like" evidence="3">
    <location>
        <begin position="15"/>
        <end position="164"/>
    </location>
</feature>
<evidence type="ECO:0000256" key="1">
    <source>
        <dbReference type="ARBA" id="ARBA00010876"/>
    </source>
</evidence>
<dbReference type="GO" id="GO:0140098">
    <property type="term" value="F:catalytic activity, acting on RNA"/>
    <property type="evidence" value="ECO:0007669"/>
    <property type="project" value="UniProtKB-ARBA"/>
</dbReference>
<dbReference type="GO" id="GO:0000455">
    <property type="term" value="P:enzyme-directed rRNA pseudouridine synthesis"/>
    <property type="evidence" value="ECO:0007669"/>
    <property type="project" value="TreeGrafter"/>
</dbReference>
<dbReference type="EMBL" id="SKBM01000018">
    <property type="protein sequence ID" value="TCZ57840.1"/>
    <property type="molecule type" value="Genomic_DNA"/>
</dbReference>
<dbReference type="InterPro" id="IPR050188">
    <property type="entry name" value="RluA_PseudoU_synthase"/>
</dbReference>
<dbReference type="CDD" id="cd02869">
    <property type="entry name" value="PseudoU_synth_RluA_like"/>
    <property type="match status" value="1"/>
</dbReference>
<comment type="similarity">
    <text evidence="1">Belongs to the pseudouridine synthase RluA family.</text>
</comment>
<keyword evidence="2" id="KW-0413">Isomerase</keyword>
<sequence>MTDPAARLLHRDDRVLILDKPAGLPVHAGPRGSASLEDWLPALALGKRRVPQPAHRLDTDTAGCLVLGRTKPALAELGALFAAGRVEKTYWAVVRGAPPAPDGVVEAPLLKRSTAREGWRMVVDPAGQPARTAWRILGQASGLSWLELRPRTGRTHQIRVHCAHLGCPILGDPRYGGGPGRLHLLARAIALPLDPPVAATAPPPPHMRAALAACGWQEG</sequence>
<dbReference type="PANTHER" id="PTHR21600">
    <property type="entry name" value="MITOCHONDRIAL RNA PSEUDOURIDINE SYNTHASE"/>
    <property type="match status" value="1"/>
</dbReference>
<accession>A0A4R4DB80</accession>
<keyword evidence="5" id="KW-1185">Reference proteome</keyword>